<dbReference type="SUPFAM" id="SSF52172">
    <property type="entry name" value="CheY-like"/>
    <property type="match status" value="1"/>
</dbReference>
<evidence type="ECO:0000256" key="6">
    <source>
        <dbReference type="PROSITE-ProRule" id="PRU00050"/>
    </source>
</evidence>
<dbReference type="PROSITE" id="PS50122">
    <property type="entry name" value="CHEB"/>
    <property type="match status" value="1"/>
</dbReference>
<dbReference type="InterPro" id="IPR001789">
    <property type="entry name" value="Sig_transdc_resp-reg_receiver"/>
</dbReference>
<protein>
    <recommendedName>
        <fullName evidence="5">Protein-glutamate methylesterase/protein-glutamine glutaminase</fullName>
        <ecNumber evidence="5">3.1.1.61</ecNumber>
        <ecNumber evidence="5">3.5.1.44</ecNumber>
    </recommendedName>
</protein>
<dbReference type="InterPro" id="IPR011006">
    <property type="entry name" value="CheY-like_superfamily"/>
</dbReference>
<evidence type="ECO:0000256" key="1">
    <source>
        <dbReference type="ARBA" id="ARBA00022490"/>
    </source>
</evidence>
<dbReference type="EC" id="3.1.1.61" evidence="5"/>
<comment type="catalytic activity">
    <reaction evidence="5">
        <text>L-glutaminyl-[protein] + H2O = L-glutamyl-[protein] + NH4(+)</text>
        <dbReference type="Rhea" id="RHEA:16441"/>
        <dbReference type="Rhea" id="RHEA-COMP:10207"/>
        <dbReference type="Rhea" id="RHEA-COMP:10208"/>
        <dbReference type="ChEBI" id="CHEBI:15377"/>
        <dbReference type="ChEBI" id="CHEBI:28938"/>
        <dbReference type="ChEBI" id="CHEBI:29973"/>
        <dbReference type="ChEBI" id="CHEBI:30011"/>
        <dbReference type="EC" id="3.5.1.44"/>
    </reaction>
</comment>
<comment type="catalytic activity">
    <reaction evidence="4 5">
        <text>[protein]-L-glutamate 5-O-methyl ester + H2O = L-glutamyl-[protein] + methanol + H(+)</text>
        <dbReference type="Rhea" id="RHEA:23236"/>
        <dbReference type="Rhea" id="RHEA-COMP:10208"/>
        <dbReference type="Rhea" id="RHEA-COMP:10311"/>
        <dbReference type="ChEBI" id="CHEBI:15377"/>
        <dbReference type="ChEBI" id="CHEBI:15378"/>
        <dbReference type="ChEBI" id="CHEBI:17790"/>
        <dbReference type="ChEBI" id="CHEBI:29973"/>
        <dbReference type="ChEBI" id="CHEBI:82795"/>
        <dbReference type="EC" id="3.1.1.61"/>
    </reaction>
</comment>
<dbReference type="InterPro" id="IPR000673">
    <property type="entry name" value="Sig_transdc_resp-reg_Me-estase"/>
</dbReference>
<dbReference type="AlphaFoldDB" id="A0A7S7NN76"/>
<feature type="domain" description="Response regulatory" evidence="8">
    <location>
        <begin position="5"/>
        <end position="122"/>
    </location>
</feature>
<dbReference type="NCBIfam" id="NF001965">
    <property type="entry name" value="PRK00742.1"/>
    <property type="match status" value="1"/>
</dbReference>
<dbReference type="GO" id="GO:0000156">
    <property type="term" value="F:phosphorelay response regulator activity"/>
    <property type="evidence" value="ECO:0007669"/>
    <property type="project" value="InterPro"/>
</dbReference>
<evidence type="ECO:0000256" key="4">
    <source>
        <dbReference type="ARBA" id="ARBA00048267"/>
    </source>
</evidence>
<dbReference type="PROSITE" id="PS50110">
    <property type="entry name" value="RESPONSE_REGULATORY"/>
    <property type="match status" value="1"/>
</dbReference>
<evidence type="ECO:0000259" key="9">
    <source>
        <dbReference type="PROSITE" id="PS50122"/>
    </source>
</evidence>
<sequence>MRKTRVLVADDSALMRQTFKRIIAASTDLELVGLARDGEDAISKARQLRPDVVSMDINMPKLDGITALQMILQEKICPVVMVSSLTQLGTATTFECLELGAFDFIAKPDGTVSSNMGLVADELLSKLRAAASRGIVNRPPRSRERRLPSRPPLHEAFAGTPQTRAVAIGISTGGPATLQEVLPQIPADVPASIFLVQHMPPSFIASFAKRLDDHCALKVVEARSGMPVEPGICYVAPGGMHLCLHRKMTGEVVIRTPTTPTTLFMPSVGVMMASILNIYGSGTIGVLMTGIGDDGADQMVAIRQAGGHTIAESEQTAVVYGMPREAVERGGACVVAPSHQVAEEILKAVRRTTE</sequence>
<dbReference type="SMART" id="SM00448">
    <property type="entry name" value="REC"/>
    <property type="match status" value="1"/>
</dbReference>
<dbReference type="PANTHER" id="PTHR42872">
    <property type="entry name" value="PROTEIN-GLUTAMATE METHYLESTERASE/PROTEIN-GLUTAMINE GLUTAMINASE"/>
    <property type="match status" value="1"/>
</dbReference>
<evidence type="ECO:0000313" key="11">
    <source>
        <dbReference type="Proteomes" id="UP000593892"/>
    </source>
</evidence>
<comment type="domain">
    <text evidence="5">Contains a C-terminal catalytic domain, and an N-terminal region which modulates catalytic activity.</text>
</comment>
<dbReference type="RefSeq" id="WP_194448397.1">
    <property type="nucleotide sequence ID" value="NZ_CP063849.1"/>
</dbReference>
<comment type="subcellular location">
    <subcellularLocation>
        <location evidence="5">Cytoplasm</location>
    </subcellularLocation>
</comment>
<feature type="active site" evidence="5 6">
    <location>
        <position position="171"/>
    </location>
</feature>
<dbReference type="Pfam" id="PF01339">
    <property type="entry name" value="CheB_methylest"/>
    <property type="match status" value="1"/>
</dbReference>
<dbReference type="CDD" id="cd17541">
    <property type="entry name" value="REC_CheB-like"/>
    <property type="match status" value="1"/>
</dbReference>
<dbReference type="GO" id="GO:0008984">
    <property type="term" value="F:protein-glutamate methylesterase activity"/>
    <property type="evidence" value="ECO:0007669"/>
    <property type="project" value="UniProtKB-UniRule"/>
</dbReference>
<evidence type="ECO:0000256" key="5">
    <source>
        <dbReference type="HAMAP-Rule" id="MF_00099"/>
    </source>
</evidence>
<comment type="PTM">
    <text evidence="5">Phosphorylated by CheA. Phosphorylation of the N-terminal regulatory domain activates the methylesterase activity.</text>
</comment>
<dbReference type="EC" id="3.5.1.44" evidence="5"/>
<reference evidence="10" key="1">
    <citation type="submission" date="2020-10" db="EMBL/GenBank/DDBJ databases">
        <title>Complete genome sequence of Paludibaculum fermentans P105T, a facultatively anaerobic acidobacterium capable of dissimilatory Fe(III) reduction.</title>
        <authorList>
            <person name="Dedysh S.N."/>
            <person name="Beletsky A.V."/>
            <person name="Kulichevskaya I.S."/>
            <person name="Mardanov A.V."/>
            <person name="Ravin N.V."/>
        </authorList>
    </citation>
    <scope>NUCLEOTIDE SEQUENCE [LARGE SCALE GENOMIC DNA]</scope>
    <source>
        <strain evidence="10">P105</strain>
    </source>
</reference>
<dbReference type="InterPro" id="IPR035909">
    <property type="entry name" value="CheB_C"/>
</dbReference>
<evidence type="ECO:0000256" key="7">
    <source>
        <dbReference type="PROSITE-ProRule" id="PRU00169"/>
    </source>
</evidence>
<dbReference type="HAMAP" id="MF_00099">
    <property type="entry name" value="CheB_chemtxs"/>
    <property type="match status" value="1"/>
</dbReference>
<keyword evidence="5 7" id="KW-0597">Phosphoprotein</keyword>
<evidence type="ECO:0000256" key="2">
    <source>
        <dbReference type="ARBA" id="ARBA00022500"/>
    </source>
</evidence>
<keyword evidence="2 5" id="KW-0145">Chemotaxis</keyword>
<dbReference type="PANTHER" id="PTHR42872:SF6">
    <property type="entry name" value="PROTEIN-GLUTAMATE METHYLESTERASE_PROTEIN-GLUTAMINE GLUTAMINASE"/>
    <property type="match status" value="1"/>
</dbReference>
<keyword evidence="1 5" id="KW-0963">Cytoplasm</keyword>
<feature type="active site" evidence="5 6">
    <location>
        <position position="198"/>
    </location>
</feature>
<keyword evidence="3 5" id="KW-0378">Hydrolase</keyword>
<dbReference type="KEGG" id="pfer:IRI77_28670"/>
<keyword evidence="11" id="KW-1185">Reference proteome</keyword>
<dbReference type="GO" id="GO:0006935">
    <property type="term" value="P:chemotaxis"/>
    <property type="evidence" value="ECO:0007669"/>
    <property type="project" value="UniProtKB-UniRule"/>
</dbReference>
<dbReference type="Gene3D" id="3.40.50.2300">
    <property type="match status" value="1"/>
</dbReference>
<gene>
    <name evidence="5" type="primary">cheB</name>
    <name evidence="10" type="ORF">IRI77_28670</name>
</gene>
<dbReference type="GO" id="GO:0005737">
    <property type="term" value="C:cytoplasm"/>
    <property type="evidence" value="ECO:0007669"/>
    <property type="project" value="UniProtKB-SubCell"/>
</dbReference>
<feature type="domain" description="CheB-type methylesterase" evidence="9">
    <location>
        <begin position="161"/>
        <end position="352"/>
    </location>
</feature>
<proteinExistence type="inferred from homology"/>
<dbReference type="CDD" id="cd16432">
    <property type="entry name" value="CheB_Rec"/>
    <property type="match status" value="1"/>
</dbReference>
<dbReference type="Proteomes" id="UP000593892">
    <property type="component" value="Chromosome"/>
</dbReference>
<dbReference type="InterPro" id="IPR008248">
    <property type="entry name" value="CheB-like"/>
</dbReference>
<organism evidence="10 11">
    <name type="scientific">Paludibaculum fermentans</name>
    <dbReference type="NCBI Taxonomy" id="1473598"/>
    <lineage>
        <taxon>Bacteria</taxon>
        <taxon>Pseudomonadati</taxon>
        <taxon>Acidobacteriota</taxon>
        <taxon>Terriglobia</taxon>
        <taxon>Bryobacterales</taxon>
        <taxon>Bryobacteraceae</taxon>
        <taxon>Paludibaculum</taxon>
    </lineage>
</organism>
<dbReference type="Pfam" id="PF00072">
    <property type="entry name" value="Response_reg"/>
    <property type="match status" value="1"/>
</dbReference>
<feature type="active site" evidence="5 6">
    <location>
        <position position="294"/>
    </location>
</feature>
<dbReference type="Gene3D" id="3.40.50.180">
    <property type="entry name" value="Methylesterase CheB, C-terminal domain"/>
    <property type="match status" value="1"/>
</dbReference>
<dbReference type="SUPFAM" id="SSF52738">
    <property type="entry name" value="Methylesterase CheB, C-terminal domain"/>
    <property type="match status" value="1"/>
</dbReference>
<comment type="similarity">
    <text evidence="5">Belongs to the CheB family.</text>
</comment>
<dbReference type="PIRSF" id="PIRSF000876">
    <property type="entry name" value="RR_chemtxs_CheB"/>
    <property type="match status" value="1"/>
</dbReference>
<evidence type="ECO:0000259" key="8">
    <source>
        <dbReference type="PROSITE" id="PS50110"/>
    </source>
</evidence>
<accession>A0A7S7NN76</accession>
<evidence type="ECO:0000313" key="10">
    <source>
        <dbReference type="EMBL" id="QOY86728.1"/>
    </source>
</evidence>
<evidence type="ECO:0000256" key="3">
    <source>
        <dbReference type="ARBA" id="ARBA00022801"/>
    </source>
</evidence>
<dbReference type="GO" id="GO:0050568">
    <property type="term" value="F:protein-glutamine glutaminase activity"/>
    <property type="evidence" value="ECO:0007669"/>
    <property type="project" value="UniProtKB-UniRule"/>
</dbReference>
<comment type="function">
    <text evidence="5">Involved in chemotaxis. Part of a chemotaxis signal transduction system that modulates chemotaxis in response to various stimuli. Catalyzes the demethylation of specific methylglutamate residues introduced into the chemoreceptors (methyl-accepting chemotaxis proteins or MCP) by CheR. Also mediates the irreversible deamidation of specific glutamine residues to glutamic acid.</text>
</comment>
<feature type="modified residue" description="4-aspartylphosphate" evidence="5 7">
    <location>
        <position position="56"/>
    </location>
</feature>
<name>A0A7S7NN76_PALFE</name>
<dbReference type="EMBL" id="CP063849">
    <property type="protein sequence ID" value="QOY86728.1"/>
    <property type="molecule type" value="Genomic_DNA"/>
</dbReference>